<evidence type="ECO:0000313" key="2">
    <source>
        <dbReference type="EMBL" id="ACZ32292.1"/>
    </source>
</evidence>
<reference evidence="3" key="1">
    <citation type="submission" date="2009-11" db="EMBL/GenBank/DDBJ databases">
        <title>The complete chromosome of Xylanimonas cellulosilytica DSM 15894.</title>
        <authorList>
            <consortium name="US DOE Joint Genome Institute (JGI-PGF)"/>
            <person name="Lucas S."/>
            <person name="Copeland A."/>
            <person name="Lapidus A."/>
            <person name="Glavina del Rio T."/>
            <person name="Dalin E."/>
            <person name="Tice H."/>
            <person name="Bruce D."/>
            <person name="Goodwin L."/>
            <person name="Pitluck S."/>
            <person name="Kyrpides N."/>
            <person name="Mavromatis K."/>
            <person name="Ivanova N."/>
            <person name="Mikhailova N."/>
            <person name="Foster B."/>
            <person name="Clum A."/>
            <person name="Brettin T."/>
            <person name="Detter J.C."/>
            <person name="Han C."/>
            <person name="Larimer F."/>
            <person name="Land M."/>
            <person name="Hauser L."/>
            <person name="Markowitz V."/>
            <person name="Cheng J.F."/>
            <person name="Hugenholtz P."/>
            <person name="Woyke T."/>
            <person name="Wu D."/>
            <person name="Gehrich-Schroeter G."/>
            <person name="Schneider S."/>
            <person name="Pukall S.R."/>
            <person name="Klenk H.P."/>
            <person name="Eisen J.A."/>
        </authorList>
    </citation>
    <scope>NUCLEOTIDE SEQUENCE [LARGE SCALE GENOMIC DNA]</scope>
    <source>
        <strain evidence="3">DSM 15894 / CECT 5975 / LMG 20990 / XIL07</strain>
    </source>
</reference>
<keyword evidence="1" id="KW-0812">Transmembrane</keyword>
<reference evidence="2 3" key="2">
    <citation type="journal article" date="2010" name="Stand. Genomic Sci.">
        <title>Complete genome sequence of Xylanimonas cellulosilytica type strain (XIL07).</title>
        <authorList>
            <person name="Foster B."/>
            <person name="Pukall R."/>
            <person name="Abt B."/>
            <person name="Nolan M."/>
            <person name="Glavina Del Rio T."/>
            <person name="Chen F."/>
            <person name="Lucas S."/>
            <person name="Tice H."/>
            <person name="Pitluck S."/>
            <person name="Cheng J.-F."/>
            <person name="Chertkov O."/>
            <person name="Brettin T."/>
            <person name="Han C."/>
            <person name="Detter J.C."/>
            <person name="Bruce D."/>
            <person name="Goodwin L."/>
            <person name="Ivanova N."/>
            <person name="Mavromatis K."/>
            <person name="Pati A."/>
            <person name="Mikhailova N."/>
            <person name="Chen A."/>
            <person name="Palaniappan K."/>
            <person name="Land M."/>
            <person name="Hauser L."/>
            <person name="Chang Y.-J."/>
            <person name="Jeffries C.D."/>
            <person name="Chain P."/>
            <person name="Rohde M."/>
            <person name="Goeker M."/>
            <person name="Bristow J."/>
            <person name="Eisen J.A."/>
            <person name="Markowitz V."/>
            <person name="Hugenholtz P."/>
            <person name="Kyrpides N.C."/>
            <person name="Klenk H.-P."/>
            <person name="Lapidus A."/>
        </authorList>
    </citation>
    <scope>NUCLEOTIDE SEQUENCE [LARGE SCALE GENOMIC DNA]</scope>
    <source>
        <strain evidence="3">DSM 15894 / CECT 5975 / LMG 20990 / XIL07</strain>
    </source>
</reference>
<evidence type="ECO:0000256" key="1">
    <source>
        <dbReference type="SAM" id="Phobius"/>
    </source>
</evidence>
<dbReference type="HOGENOM" id="CLU_2072244_0_0_11"/>
<dbReference type="eggNOG" id="ENOG502ZI4Q">
    <property type="taxonomic scope" value="Bacteria"/>
</dbReference>
<sequence length="118" mass="12868">MDPVYDADRFVPAGYDLMFTLVLILVIGTVIVVIALAVRRFRKLRNAGIDPLDPAAHLMIRAAESRLMAPLPTEALPTQPAPRQSLTERLAELDALHRAGTITTAERDAARAKLLGTL</sequence>
<gene>
    <name evidence="2" type="ordered locus">Xcel_3292</name>
</gene>
<evidence type="ECO:0000313" key="3">
    <source>
        <dbReference type="Proteomes" id="UP000002255"/>
    </source>
</evidence>
<name>D1BRM6_XYLCX</name>
<dbReference type="OrthoDB" id="4955106at2"/>
<keyword evidence="3" id="KW-1185">Reference proteome</keyword>
<proteinExistence type="predicted"/>
<keyword evidence="1" id="KW-1133">Transmembrane helix</keyword>
<keyword evidence="1" id="KW-0472">Membrane</keyword>
<dbReference type="AlphaFoldDB" id="D1BRM6"/>
<protein>
    <recommendedName>
        <fullName evidence="4">SHOCT domain-containing protein</fullName>
    </recommendedName>
</protein>
<evidence type="ECO:0008006" key="4">
    <source>
        <dbReference type="Google" id="ProtNLM"/>
    </source>
</evidence>
<accession>D1BRM6</accession>
<dbReference type="EMBL" id="CP001821">
    <property type="protein sequence ID" value="ACZ32292.1"/>
    <property type="molecule type" value="Genomic_DNA"/>
</dbReference>
<dbReference type="Proteomes" id="UP000002255">
    <property type="component" value="Chromosome"/>
</dbReference>
<dbReference type="KEGG" id="xce:Xcel_3292"/>
<feature type="transmembrane region" description="Helical" evidence="1">
    <location>
        <begin position="17"/>
        <end position="38"/>
    </location>
</feature>
<organism evidence="2 3">
    <name type="scientific">Xylanimonas cellulosilytica (strain DSM 15894 / JCM 12276 / CECT 5975 / KCTC 9989 / LMG 20990 / NBRC 107835 / XIL07)</name>
    <dbReference type="NCBI Taxonomy" id="446471"/>
    <lineage>
        <taxon>Bacteria</taxon>
        <taxon>Bacillati</taxon>
        <taxon>Actinomycetota</taxon>
        <taxon>Actinomycetes</taxon>
        <taxon>Micrococcales</taxon>
        <taxon>Promicromonosporaceae</taxon>
        <taxon>Xylanimonas</taxon>
    </lineage>
</organism>
<dbReference type="RefSeq" id="WP_012880034.1">
    <property type="nucleotide sequence ID" value="NC_013530.1"/>
</dbReference>